<comment type="caution">
    <text evidence="2">The sequence shown here is derived from an EMBL/GenBank/DDBJ whole genome shotgun (WGS) entry which is preliminary data.</text>
</comment>
<reference evidence="2 3" key="1">
    <citation type="journal article" date="2020" name="Nat. Food">
        <title>A phased Vanilla planifolia genome enables genetic improvement of flavour and production.</title>
        <authorList>
            <person name="Hasing T."/>
            <person name="Tang H."/>
            <person name="Brym M."/>
            <person name="Khazi F."/>
            <person name="Huang T."/>
            <person name="Chambers A.H."/>
        </authorList>
    </citation>
    <scope>NUCLEOTIDE SEQUENCE [LARGE SCALE GENOMIC DNA]</scope>
    <source>
        <tissue evidence="2">Leaf</tissue>
    </source>
</reference>
<accession>A0A835VDS4</accession>
<dbReference type="Proteomes" id="UP000636800">
    <property type="component" value="Chromosome 2"/>
</dbReference>
<protein>
    <submittedName>
        <fullName evidence="2">Uncharacterized protein</fullName>
    </submittedName>
</protein>
<dbReference type="EMBL" id="JADCNL010000002">
    <property type="protein sequence ID" value="KAG0492686.1"/>
    <property type="molecule type" value="Genomic_DNA"/>
</dbReference>
<evidence type="ECO:0000313" key="3">
    <source>
        <dbReference type="Proteomes" id="UP000636800"/>
    </source>
</evidence>
<evidence type="ECO:0000256" key="1">
    <source>
        <dbReference type="SAM" id="MobiDB-lite"/>
    </source>
</evidence>
<dbReference type="OrthoDB" id="783985at2759"/>
<evidence type="ECO:0000313" key="2">
    <source>
        <dbReference type="EMBL" id="KAG0492686.1"/>
    </source>
</evidence>
<feature type="region of interest" description="Disordered" evidence="1">
    <location>
        <begin position="78"/>
        <end position="104"/>
    </location>
</feature>
<sequence>MTAWHSYLRTVGQPPLLFPNTQPTRNLARDTLVLLASRITRLIKLVKPGLARIMPLPGNLATRFEACTKLDARVSRANPGHGERVAALRGDREGHPEKSRASPRANYQRLGVFWEDQGRCLEPKPTL</sequence>
<proteinExistence type="predicted"/>
<gene>
    <name evidence="2" type="ORF">HPP92_006084</name>
</gene>
<keyword evidence="3" id="KW-1185">Reference proteome</keyword>
<name>A0A835VDS4_VANPL</name>
<feature type="compositionally biased region" description="Basic and acidic residues" evidence="1">
    <location>
        <begin position="81"/>
        <end position="100"/>
    </location>
</feature>
<dbReference type="AlphaFoldDB" id="A0A835VDS4"/>
<organism evidence="2 3">
    <name type="scientific">Vanilla planifolia</name>
    <name type="common">Vanilla</name>
    <dbReference type="NCBI Taxonomy" id="51239"/>
    <lineage>
        <taxon>Eukaryota</taxon>
        <taxon>Viridiplantae</taxon>
        <taxon>Streptophyta</taxon>
        <taxon>Embryophyta</taxon>
        <taxon>Tracheophyta</taxon>
        <taxon>Spermatophyta</taxon>
        <taxon>Magnoliopsida</taxon>
        <taxon>Liliopsida</taxon>
        <taxon>Asparagales</taxon>
        <taxon>Orchidaceae</taxon>
        <taxon>Vanilloideae</taxon>
        <taxon>Vanilleae</taxon>
        <taxon>Vanilla</taxon>
    </lineage>
</organism>